<feature type="region of interest" description="Disordered" evidence="2">
    <location>
        <begin position="91"/>
        <end position="164"/>
    </location>
</feature>
<dbReference type="Proteomes" id="UP000837801">
    <property type="component" value="Unassembled WGS sequence"/>
</dbReference>
<dbReference type="GO" id="GO:0005096">
    <property type="term" value="F:GTPase activator activity"/>
    <property type="evidence" value="ECO:0007669"/>
    <property type="project" value="InterPro"/>
</dbReference>
<dbReference type="EMBL" id="CAKXYY010000019">
    <property type="protein sequence ID" value="CAH2354878.1"/>
    <property type="molecule type" value="Genomic_DNA"/>
</dbReference>
<dbReference type="PANTHER" id="PTHR35140">
    <property type="entry name" value="MITOTIC CHECK POINT PROTEIN BFA1"/>
    <property type="match status" value="1"/>
</dbReference>
<proteinExistence type="predicted"/>
<evidence type="ECO:0000256" key="1">
    <source>
        <dbReference type="SAM" id="Coils"/>
    </source>
</evidence>
<dbReference type="InterPro" id="IPR034586">
    <property type="entry name" value="Bfa1/Byr4"/>
</dbReference>
<organism evidence="3 4">
    <name type="scientific">[Candida] railenensis</name>
    <dbReference type="NCBI Taxonomy" id="45579"/>
    <lineage>
        <taxon>Eukaryota</taxon>
        <taxon>Fungi</taxon>
        <taxon>Dikarya</taxon>
        <taxon>Ascomycota</taxon>
        <taxon>Saccharomycotina</taxon>
        <taxon>Pichiomycetes</taxon>
        <taxon>Debaryomycetaceae</taxon>
        <taxon>Kurtzmaniella</taxon>
    </lineage>
</organism>
<reference evidence="3" key="1">
    <citation type="submission" date="2022-03" db="EMBL/GenBank/DDBJ databases">
        <authorList>
            <person name="Legras J.-L."/>
            <person name="Devillers H."/>
            <person name="Grondin C."/>
        </authorList>
    </citation>
    <scope>NUCLEOTIDE SEQUENCE</scope>
    <source>
        <strain evidence="3">CLIB 1423</strain>
    </source>
</reference>
<feature type="region of interest" description="Disordered" evidence="2">
    <location>
        <begin position="184"/>
        <end position="204"/>
    </location>
</feature>
<evidence type="ECO:0000256" key="2">
    <source>
        <dbReference type="SAM" id="MobiDB-lite"/>
    </source>
</evidence>
<evidence type="ECO:0000313" key="4">
    <source>
        <dbReference type="Proteomes" id="UP000837801"/>
    </source>
</evidence>
<dbReference type="OrthoDB" id="19159at2759"/>
<feature type="compositionally biased region" description="Low complexity" evidence="2">
    <location>
        <begin position="121"/>
        <end position="133"/>
    </location>
</feature>
<feature type="coiled-coil region" evidence="1">
    <location>
        <begin position="206"/>
        <end position="265"/>
    </location>
</feature>
<feature type="region of interest" description="Disordered" evidence="2">
    <location>
        <begin position="631"/>
        <end position="684"/>
    </location>
</feature>
<gene>
    <name evidence="3" type="ORF">CLIB1423_19S01926</name>
</gene>
<feature type="region of interest" description="Disordered" evidence="2">
    <location>
        <begin position="438"/>
        <end position="461"/>
    </location>
</feature>
<accession>A0A9P0W0Q3</accession>
<evidence type="ECO:0000313" key="3">
    <source>
        <dbReference type="EMBL" id="CAH2354878.1"/>
    </source>
</evidence>
<name>A0A9P0W0Q3_9ASCO</name>
<protein>
    <submittedName>
        <fullName evidence="3">Uncharacterized protein</fullName>
    </submittedName>
</protein>
<feature type="compositionally biased region" description="Low complexity" evidence="2">
    <location>
        <begin position="654"/>
        <end position="679"/>
    </location>
</feature>
<comment type="caution">
    <text evidence="3">The sequence shown here is derived from an EMBL/GenBank/DDBJ whole genome shotgun (WGS) entry which is preliminary data.</text>
</comment>
<feature type="region of interest" description="Disordered" evidence="2">
    <location>
        <begin position="342"/>
        <end position="362"/>
    </location>
</feature>
<dbReference type="AlphaFoldDB" id="A0A9P0W0Q3"/>
<dbReference type="GO" id="GO:1990334">
    <property type="term" value="C:Bfa1-Bub2 complex"/>
    <property type="evidence" value="ECO:0007669"/>
    <property type="project" value="InterPro"/>
</dbReference>
<feature type="compositionally biased region" description="Basic and acidic residues" evidence="2">
    <location>
        <begin position="99"/>
        <end position="109"/>
    </location>
</feature>
<dbReference type="GO" id="GO:0031578">
    <property type="term" value="P:mitotic spindle orientation checkpoint signaling"/>
    <property type="evidence" value="ECO:0007669"/>
    <property type="project" value="TreeGrafter"/>
</dbReference>
<feature type="compositionally biased region" description="Polar residues" evidence="2">
    <location>
        <begin position="304"/>
        <end position="317"/>
    </location>
</feature>
<feature type="coiled-coil region" evidence="1">
    <location>
        <begin position="392"/>
        <end position="419"/>
    </location>
</feature>
<feature type="region of interest" description="Disordered" evidence="2">
    <location>
        <begin position="576"/>
        <end position="619"/>
    </location>
</feature>
<keyword evidence="1" id="KW-0175">Coiled coil</keyword>
<keyword evidence="4" id="KW-1185">Reference proteome</keyword>
<feature type="compositionally biased region" description="Gly residues" evidence="2">
    <location>
        <begin position="184"/>
        <end position="198"/>
    </location>
</feature>
<dbReference type="GO" id="GO:0044732">
    <property type="term" value="C:mitotic spindle pole body"/>
    <property type="evidence" value="ECO:0007669"/>
    <property type="project" value="TreeGrafter"/>
</dbReference>
<feature type="compositionally biased region" description="Low complexity" evidence="2">
    <location>
        <begin position="609"/>
        <end position="619"/>
    </location>
</feature>
<feature type="region of interest" description="Disordered" evidence="2">
    <location>
        <begin position="285"/>
        <end position="330"/>
    </location>
</feature>
<sequence length="750" mass="85018">MAKSGTRHTKNDLLAKFQDHEDLEDGFFQDQDGGELEAPTLRGGQQDLDFYHIDDNFKTITIRDDELATIREGAGTKMKKDEGVRSMFNLNRSTTPTLRPKESKRYRQENEDDDFLDGFEGLSPGTLSTSSPKSKTKGSRRMSLSEYSEEVETSDTDVTSEFNDADIGDVDDIFGFEESGVYSSGGNGGSGGGGGGAGIPKESKAKAILQSKKKELQLRAEQEENELLMQRHGKGGAGVVNTLRLKDFHNYNDKLQIDMDALENEKTINYEYTRDEYEDFEDGFDLNSPLKIPTKSRSGKHSSDVANSGRSISSKLSMPQFDKEFKSKPKPAMKKYKSMMNVKGEEEDEREETGSHPFFNNKNNDIIRKLNRIPSFYSKKQQQHQYPVQEDNDLQLDLIEELESNNEKYNTNLDMEMEYKKKKLLEKYMEITNHQLRNKRERTKDKKFANSPNKKKSGSSLGLVRYLNDDGTHSVPVAALNSKTKMKFNPVKHKWEGNDIDLYKFEAIKSLQTTKPRLITNKDYKKDKSDVKKKIVGSTSSSSSSGEKIVGNMKYDPEAMKWVNLDEVEEDDDIFDDLPDLPIRNGSKNIRSGSGVPFPSSKSHPNLHKSLSSSTSTFRKSGSAKSIMTLLNASPPKFPSRTTTNPSSKIRGVSSTSAFTQRTASTASSSSSKSSQDSNQYDDTSIQQDSLMEEFFIDDKLIEKFHKEEAKWIKKTKHWFQEGESFDFSSTPFNKDYFWEIRKMVTDEEN</sequence>
<dbReference type="PANTHER" id="PTHR35140:SF1">
    <property type="entry name" value="MITOTIC CHECK POINT PROTEIN BFA1"/>
    <property type="match status" value="1"/>
</dbReference>